<dbReference type="RefSeq" id="WP_185089082.1">
    <property type="nucleotide sequence ID" value="NZ_JACHJB010000004.1"/>
</dbReference>
<dbReference type="SUPFAM" id="SSF53335">
    <property type="entry name" value="S-adenosyl-L-methionine-dependent methyltransferases"/>
    <property type="match status" value="1"/>
</dbReference>
<protein>
    <submittedName>
        <fullName evidence="1">Putative O-methyltransferase YrrM</fullName>
    </submittedName>
</protein>
<keyword evidence="2" id="KW-1185">Reference proteome</keyword>
<dbReference type="GO" id="GO:0032259">
    <property type="term" value="P:methylation"/>
    <property type="evidence" value="ECO:0007669"/>
    <property type="project" value="UniProtKB-KW"/>
</dbReference>
<proteinExistence type="predicted"/>
<dbReference type="EMBL" id="JACHJB010000004">
    <property type="protein sequence ID" value="MBB6351305.1"/>
    <property type="molecule type" value="Genomic_DNA"/>
</dbReference>
<dbReference type="Pfam" id="PF13578">
    <property type="entry name" value="Methyltransf_24"/>
    <property type="match status" value="1"/>
</dbReference>
<dbReference type="AlphaFoldDB" id="A0A7X0F2X8"/>
<keyword evidence="1" id="KW-0489">Methyltransferase</keyword>
<dbReference type="Gene3D" id="3.40.50.150">
    <property type="entry name" value="Vaccinia Virus protein VP39"/>
    <property type="match status" value="1"/>
</dbReference>
<gene>
    <name evidence="1" type="ORF">FHU36_007888</name>
</gene>
<evidence type="ECO:0000313" key="1">
    <source>
        <dbReference type="EMBL" id="MBB6351305.1"/>
    </source>
</evidence>
<dbReference type="InterPro" id="IPR029063">
    <property type="entry name" value="SAM-dependent_MTases_sf"/>
</dbReference>
<dbReference type="GO" id="GO:0008168">
    <property type="term" value="F:methyltransferase activity"/>
    <property type="evidence" value="ECO:0007669"/>
    <property type="project" value="UniProtKB-KW"/>
</dbReference>
<reference evidence="1 2" key="1">
    <citation type="submission" date="2020-08" db="EMBL/GenBank/DDBJ databases">
        <title>Sequencing the genomes of 1000 actinobacteria strains.</title>
        <authorList>
            <person name="Klenk H.-P."/>
        </authorList>
    </citation>
    <scope>NUCLEOTIDE SEQUENCE [LARGE SCALE GENOMIC DNA]</scope>
    <source>
        <strain evidence="1 2">DSM 45913</strain>
    </source>
</reference>
<name>A0A7X0F2X8_9ACTN</name>
<comment type="caution">
    <text evidence="1">The sequence shown here is derived from an EMBL/GenBank/DDBJ whole genome shotgun (WGS) entry which is preliminary data.</text>
</comment>
<sequence>MAHKAYVRLRHGHDRERPAATAWAAGQAQDLHAWGRRIDDALWSRAEAFALSLTRSAEPGVRRLAAAGVRLGGPGGIELLHFLTLALRPRVVVETGVAAGWSTAAVLDAMRANMMGHLYSSDFPCFRLPDAERHIGHVVPERLKDRWTLHTRGDRRNLGEILHPTMRVDLVHYDSDKTRSGREFFLDRVAPHLTDEHVLVMDDIQDNLVFREYARSQPFHRVFAYQGKFIGVTGPGLCALERGGAISAAASV</sequence>
<evidence type="ECO:0000313" key="2">
    <source>
        <dbReference type="Proteomes" id="UP000583800"/>
    </source>
</evidence>
<keyword evidence="1" id="KW-0808">Transferase</keyword>
<dbReference type="Proteomes" id="UP000583800">
    <property type="component" value="Unassembled WGS sequence"/>
</dbReference>
<accession>A0A7X0F2X8</accession>
<organism evidence="1 2">
    <name type="scientific">Nonomuraea muscovyensis</name>
    <dbReference type="NCBI Taxonomy" id="1124761"/>
    <lineage>
        <taxon>Bacteria</taxon>
        <taxon>Bacillati</taxon>
        <taxon>Actinomycetota</taxon>
        <taxon>Actinomycetes</taxon>
        <taxon>Streptosporangiales</taxon>
        <taxon>Streptosporangiaceae</taxon>
        <taxon>Nonomuraea</taxon>
    </lineage>
</organism>